<keyword evidence="2" id="KW-1185">Reference proteome</keyword>
<gene>
    <name evidence="1" type="ORF">AKJ66_01165</name>
</gene>
<organism evidence="1 2">
    <name type="scientific">candidate division MSBL1 archaeon SCGC-AAA259E22</name>
    <dbReference type="NCBI Taxonomy" id="1698265"/>
    <lineage>
        <taxon>Archaea</taxon>
        <taxon>Methanobacteriati</taxon>
        <taxon>Methanobacteriota</taxon>
        <taxon>candidate division MSBL1</taxon>
    </lineage>
</organism>
<evidence type="ECO:0000313" key="1">
    <source>
        <dbReference type="EMBL" id="KXA93755.1"/>
    </source>
</evidence>
<evidence type="ECO:0000313" key="2">
    <source>
        <dbReference type="Proteomes" id="UP000070657"/>
    </source>
</evidence>
<sequence>MNRVRGVRMADRIALIPVKGPIVTGGGSIIPVQPGAEMPKLVRKMVREAEDEANGAAFEIDSPG</sequence>
<dbReference type="AlphaFoldDB" id="A0A133UHT0"/>
<accession>A0A133UHT0</accession>
<dbReference type="Proteomes" id="UP000070657">
    <property type="component" value="Unassembled WGS sequence"/>
</dbReference>
<comment type="caution">
    <text evidence="1">The sequence shown here is derived from an EMBL/GenBank/DDBJ whole genome shotgun (WGS) entry which is preliminary data.</text>
</comment>
<proteinExistence type="predicted"/>
<protein>
    <submittedName>
        <fullName evidence="1">Uncharacterized protein</fullName>
    </submittedName>
</protein>
<dbReference type="EMBL" id="LHXP01000008">
    <property type="protein sequence ID" value="KXA93755.1"/>
    <property type="molecule type" value="Genomic_DNA"/>
</dbReference>
<reference evidence="1 2" key="1">
    <citation type="journal article" date="2016" name="Sci. Rep.">
        <title>Metabolic traits of an uncultured archaeal lineage -MSBL1- from brine pools of the Red Sea.</title>
        <authorList>
            <person name="Mwirichia R."/>
            <person name="Alam I."/>
            <person name="Rashid M."/>
            <person name="Vinu M."/>
            <person name="Ba-Alawi W."/>
            <person name="Anthony Kamau A."/>
            <person name="Kamanda Ngugi D."/>
            <person name="Goker M."/>
            <person name="Klenk H.P."/>
            <person name="Bajic V."/>
            <person name="Stingl U."/>
        </authorList>
    </citation>
    <scope>NUCLEOTIDE SEQUENCE [LARGE SCALE GENOMIC DNA]</scope>
    <source>
        <strain evidence="1">SCGC-AAA259E22</strain>
    </source>
</reference>
<name>A0A133UHT0_9EURY</name>